<keyword evidence="1" id="KW-0456">Lyase</keyword>
<reference evidence="3 4" key="1">
    <citation type="submission" date="2020-04" db="EMBL/GenBank/DDBJ databases">
        <title>FDA dAtabase for Regulatory Grade micrObial Sequences (FDA-ARGOS): Supporting development and validation of Infectious Disease Dx tests.</title>
        <authorList>
            <person name="Sciortino C."/>
            <person name="Tallon L."/>
            <person name="Sadzewicz L."/>
            <person name="Vavikolanu K."/>
            <person name="Mehta A."/>
            <person name="Aluvathingal J."/>
            <person name="Nadendla S."/>
            <person name="Nandy P."/>
            <person name="Geyer C."/>
            <person name="Yan Y."/>
            <person name="Sichtig H."/>
        </authorList>
    </citation>
    <scope>NUCLEOTIDE SEQUENCE [LARGE SCALE GENOMIC DNA]</scope>
    <source>
        <strain evidence="3 4">FDAARGOS_633</strain>
    </source>
</reference>
<evidence type="ECO:0000313" key="4">
    <source>
        <dbReference type="Proteomes" id="UP000500870"/>
    </source>
</evidence>
<name>A0A6H0ZIS6_9HYPH</name>
<gene>
    <name evidence="3" type="ORF">FOB41_01415</name>
</gene>
<dbReference type="InterPro" id="IPR036849">
    <property type="entry name" value="Enolase-like_C_sf"/>
</dbReference>
<organism evidence="3 4">
    <name type="scientific">Agrobacterium pusense</name>
    <dbReference type="NCBI Taxonomy" id="648995"/>
    <lineage>
        <taxon>Bacteria</taxon>
        <taxon>Pseudomonadati</taxon>
        <taxon>Pseudomonadota</taxon>
        <taxon>Alphaproteobacteria</taxon>
        <taxon>Hyphomicrobiales</taxon>
        <taxon>Rhizobiaceae</taxon>
        <taxon>Rhizobium/Agrobacterium group</taxon>
        <taxon>Agrobacterium</taxon>
    </lineage>
</organism>
<dbReference type="CDD" id="cd03316">
    <property type="entry name" value="MR_like"/>
    <property type="match status" value="1"/>
</dbReference>
<dbReference type="RefSeq" id="WP_136883806.1">
    <property type="nucleotide sequence ID" value="NZ_CP050896.1"/>
</dbReference>
<dbReference type="Pfam" id="PF02746">
    <property type="entry name" value="MR_MLE_N"/>
    <property type="match status" value="1"/>
</dbReference>
<dbReference type="Pfam" id="PF13378">
    <property type="entry name" value="MR_MLE_C"/>
    <property type="match status" value="1"/>
</dbReference>
<accession>A0A6H0ZIS6</accession>
<protein>
    <submittedName>
        <fullName evidence="3">Mandelate racemase/muconate lactonizing enzyme family protein</fullName>
    </submittedName>
</protein>
<dbReference type="SMART" id="SM00922">
    <property type="entry name" value="MR_MLE"/>
    <property type="match status" value="1"/>
</dbReference>
<dbReference type="SUPFAM" id="SSF54826">
    <property type="entry name" value="Enolase N-terminal domain-like"/>
    <property type="match status" value="1"/>
</dbReference>
<dbReference type="Gene3D" id="3.30.390.10">
    <property type="entry name" value="Enolase-like, N-terminal domain"/>
    <property type="match status" value="1"/>
</dbReference>
<dbReference type="SFLD" id="SFLDS00001">
    <property type="entry name" value="Enolase"/>
    <property type="match status" value="1"/>
</dbReference>
<dbReference type="PANTHER" id="PTHR48080">
    <property type="entry name" value="D-GALACTONATE DEHYDRATASE-RELATED"/>
    <property type="match status" value="1"/>
</dbReference>
<dbReference type="SUPFAM" id="SSF51604">
    <property type="entry name" value="Enolase C-terminal domain-like"/>
    <property type="match status" value="1"/>
</dbReference>
<dbReference type="InterPro" id="IPR029065">
    <property type="entry name" value="Enolase_C-like"/>
</dbReference>
<feature type="domain" description="Mandelate racemase/muconate lactonizing enzyme C-terminal" evidence="2">
    <location>
        <begin position="135"/>
        <end position="250"/>
    </location>
</feature>
<dbReference type="InterPro" id="IPR029017">
    <property type="entry name" value="Enolase-like_N"/>
</dbReference>
<dbReference type="GO" id="GO:0016829">
    <property type="term" value="F:lyase activity"/>
    <property type="evidence" value="ECO:0007669"/>
    <property type="project" value="UniProtKB-KW"/>
</dbReference>
<sequence>MRVTNIRAYRIPTGGVRPVLVEVITDEGISGWGEAAVAYGLGARGAAGVVADYAPRVVGADPRYPRHVYHEIYDNSFWTKGGGAIAFAAVSAIDQALWDIKGKAAGVPVYEFFGGAFAKTAPVYANGWNYHCNDAVEWAKAAERPLKDGYKMLKSYPFATQQPGRTLTHVQRRALSVDEFQRGVDRVRLLKDVVGDQAQLMIDLSGGLNNDQLSRFLDVCEELNVFWVEEPLDAFNLTGLKNLAGRYKFPIAAGERNYTRNGFKNLLDTGAIDVVMPDVGNCGGVFELIQIAAMAEAYNARVSPHNCASTLCTAASLQVWAACANAMDLEIYPYLPESQGYVQVLKNAPEDRIKNGFLDVSTEPGLGAEVDAERLKPYCCFDYLEEAA</sequence>
<evidence type="ECO:0000256" key="1">
    <source>
        <dbReference type="ARBA" id="ARBA00023239"/>
    </source>
</evidence>
<dbReference type="Proteomes" id="UP000500870">
    <property type="component" value="Chromosome 2"/>
</dbReference>
<dbReference type="InterPro" id="IPR013341">
    <property type="entry name" value="Mandelate_racemase_N_dom"/>
</dbReference>
<proteinExistence type="predicted"/>
<dbReference type="InterPro" id="IPR013342">
    <property type="entry name" value="Mandelate_racemase_C"/>
</dbReference>
<dbReference type="InterPro" id="IPR034593">
    <property type="entry name" value="DgoD-like"/>
</dbReference>
<dbReference type="PANTHER" id="PTHR48080:SF2">
    <property type="entry name" value="D-GALACTONATE DEHYDRATASE"/>
    <property type="match status" value="1"/>
</dbReference>
<dbReference type="SFLD" id="SFLDG00179">
    <property type="entry name" value="mandelate_racemase"/>
    <property type="match status" value="1"/>
</dbReference>
<evidence type="ECO:0000259" key="2">
    <source>
        <dbReference type="SMART" id="SM00922"/>
    </source>
</evidence>
<dbReference type="Gene3D" id="3.20.20.120">
    <property type="entry name" value="Enolase-like C-terminal domain"/>
    <property type="match status" value="1"/>
</dbReference>
<evidence type="ECO:0000313" key="3">
    <source>
        <dbReference type="EMBL" id="QIX19851.1"/>
    </source>
</evidence>
<dbReference type="EMBL" id="CP050896">
    <property type="protein sequence ID" value="QIX19851.1"/>
    <property type="molecule type" value="Genomic_DNA"/>
</dbReference>
<dbReference type="AlphaFoldDB" id="A0A6H0ZIS6"/>